<reference evidence="6" key="3">
    <citation type="submission" date="2020-12" db="UniProtKB">
        <authorList>
            <consortium name="EnsemblPlants"/>
        </authorList>
    </citation>
    <scope>IDENTIFICATION</scope>
</reference>
<evidence type="ECO:0000256" key="3">
    <source>
        <dbReference type="SAM" id="SignalP"/>
    </source>
</evidence>
<reference evidence="5 7" key="2">
    <citation type="journal article" date="2018" name="Plant J.">
        <title>The Physcomitrella patens chromosome-scale assembly reveals moss genome structure and evolution.</title>
        <authorList>
            <person name="Lang D."/>
            <person name="Ullrich K.K."/>
            <person name="Murat F."/>
            <person name="Fuchs J."/>
            <person name="Jenkins J."/>
            <person name="Haas F.B."/>
            <person name="Piednoel M."/>
            <person name="Gundlach H."/>
            <person name="Van Bel M."/>
            <person name="Meyberg R."/>
            <person name="Vives C."/>
            <person name="Morata J."/>
            <person name="Symeonidi A."/>
            <person name="Hiss M."/>
            <person name="Muchero W."/>
            <person name="Kamisugi Y."/>
            <person name="Saleh O."/>
            <person name="Blanc G."/>
            <person name="Decker E.L."/>
            <person name="van Gessel N."/>
            <person name="Grimwood J."/>
            <person name="Hayes R.D."/>
            <person name="Graham S.W."/>
            <person name="Gunter L.E."/>
            <person name="McDaniel S.F."/>
            <person name="Hoernstein S.N.W."/>
            <person name="Larsson A."/>
            <person name="Li F.W."/>
            <person name="Perroud P.F."/>
            <person name="Phillips J."/>
            <person name="Ranjan P."/>
            <person name="Rokshar D.S."/>
            <person name="Rothfels C.J."/>
            <person name="Schneider L."/>
            <person name="Shu S."/>
            <person name="Stevenson D.W."/>
            <person name="Thummler F."/>
            <person name="Tillich M."/>
            <person name="Villarreal Aguilar J.C."/>
            <person name="Widiez T."/>
            <person name="Wong G.K."/>
            <person name="Wymore A."/>
            <person name="Zhang Y."/>
            <person name="Zimmer A.D."/>
            <person name="Quatrano R.S."/>
            <person name="Mayer K.F.X."/>
            <person name="Goodstein D."/>
            <person name="Casacuberta J.M."/>
            <person name="Vandepoele K."/>
            <person name="Reski R."/>
            <person name="Cuming A.C."/>
            <person name="Tuskan G.A."/>
            <person name="Maumus F."/>
            <person name="Salse J."/>
            <person name="Schmutz J."/>
            <person name="Rensing S.A."/>
        </authorList>
    </citation>
    <scope>NUCLEOTIDE SEQUENCE [LARGE SCALE GENOMIC DNA]</scope>
    <source>
        <strain evidence="6 7">cv. Gransden 2004</strain>
    </source>
</reference>
<evidence type="ECO:0000313" key="7">
    <source>
        <dbReference type="Proteomes" id="UP000006727"/>
    </source>
</evidence>
<dbReference type="PANTHER" id="PTHR31513:SF2">
    <property type="entry name" value="MRAZ"/>
    <property type="match status" value="1"/>
</dbReference>
<feature type="transmembrane region" description="Helical" evidence="2">
    <location>
        <begin position="1315"/>
        <end position="1339"/>
    </location>
</feature>
<protein>
    <recommendedName>
        <fullName evidence="4">DUF8003 domain-containing protein</fullName>
    </recommendedName>
</protein>
<dbReference type="EnsemblPlants" id="Pp3c27_7260V3.1">
    <property type="protein sequence ID" value="Pp3c27_7260V3.1"/>
    <property type="gene ID" value="Pp3c27_7260"/>
</dbReference>
<feature type="compositionally biased region" description="Polar residues" evidence="1">
    <location>
        <begin position="173"/>
        <end position="187"/>
    </location>
</feature>
<proteinExistence type="predicted"/>
<keyword evidence="7" id="KW-1185">Reference proteome</keyword>
<organism evidence="5">
    <name type="scientific">Physcomitrium patens</name>
    <name type="common">Spreading-leaved earth moss</name>
    <name type="synonym">Physcomitrella patens</name>
    <dbReference type="NCBI Taxonomy" id="3218"/>
    <lineage>
        <taxon>Eukaryota</taxon>
        <taxon>Viridiplantae</taxon>
        <taxon>Streptophyta</taxon>
        <taxon>Embryophyta</taxon>
        <taxon>Bryophyta</taxon>
        <taxon>Bryophytina</taxon>
        <taxon>Bryopsida</taxon>
        <taxon>Funariidae</taxon>
        <taxon>Funariales</taxon>
        <taxon>Funariaceae</taxon>
        <taxon>Physcomitrium</taxon>
    </lineage>
</organism>
<feature type="transmembrane region" description="Helical" evidence="2">
    <location>
        <begin position="1382"/>
        <end position="1407"/>
    </location>
</feature>
<name>A0A2K1IB04_PHYPA</name>
<dbReference type="Proteomes" id="UP000006727">
    <property type="component" value="Chromosome 27"/>
</dbReference>
<feature type="transmembrane region" description="Helical" evidence="2">
    <location>
        <begin position="908"/>
        <end position="927"/>
    </location>
</feature>
<evidence type="ECO:0000256" key="1">
    <source>
        <dbReference type="SAM" id="MobiDB-lite"/>
    </source>
</evidence>
<sequence>MMSFTSQGLVVAFFFYALLCTWLVRCLDVNSSDYQRASTNISSSFASDPGLWETIYDPRQCERSQPRYKAHCYEELTNQSLLCEADLSGVGSLDTVCKLTTSVKLGANSALVGKGTLEIFQNVTLSCAQPGCEILILISSNLILGSNSTIRGGTVTIQAANLTVGNHASIEASSLAGSPPAQTSGTPQDLEGAGGGHGGRGAACERDESKDQVNTWGGDTYNWEKLSKPWVHGSRGGTTEVNVSDLGGEGGGRISIIVDDVLKLAGTIEANGGSVGNRGGGGSGGSVMIKAQRIEGAGGKISATGGIGRGGGGGGRIAIDYQQMQDVDVFVNGGDSLGCPQNAGAAGTRFDVLSKSLYVSNNYKQSKTDTVFLTFPLRPLWGNLVVEQSARVGVPLQWSRIQVLGTVNLSSGSCLNFGNAKIPTSQSELYADDYTMENSTLTVNGALWLVSKMFTLKQSKIDIVAGSDDWMVGTSTVEASNIAYVGGGSEIRSNANLGVHGQGRLQLQGYGDSIKAQRLFLSLFYNITIGPKAVLQAPLKSSSSIKSEITAMYCENNFCPMEVLRPSEDCNVNTSSPFTLQICRVEDVNIFGEVSGSIVHIQRARTVTISPEGVVSATALGCHEGLGKGKSGKGRSGKAGTGGGGGHGGKGGDGVLGDSRFDGGITYGSSELPCELGSGGGNPGLGSSTAGGGLIVVGSLEHPITTLEVFGALSANGESSSEVGSTTEAEVEGLGGGSGGSLLLFVASILLGNGSLLSTGGGNGGLGGGGGGGGGRVHFHWSKIPTGNEYMPVATGEGRIVTSGGISRGAGFHGDHGSITGKECPQGLFGIFCEECPVGTYKNDTGTSKDLCRRCPPEKLPRRANYIYVRGGASEPTCPYKCTSDKYRMPHCYTVLEDLIHKLGGPHLFSLLMLCVMVTLACVLSVARMKLVGNDDFSMPAATPHGPQIDHSLPFLESLNEVLETNRDEDSESHIHRMYFMGSNSFGEPWHLPHSPPDQIAGFVYEDAFNRFVEDVNSLAAYQWWEGSVHSILIMLAYPFSWSWQQWRRREKLHRLQEFVRSEYDHACLRSCRSRALYEGLKVAATPDLVLGYVDVFLGGDEKGPDLPPKLRQRLPMSIIFGGDGSYLFYYSLDSDNLLTSLLSQAVPATMWYRLVAGINAQLRTVRQGSLRTTLLPLITWLETHANPWLFEKGLRVDLAWCQATASGYYQLGVVLNDADEVPDNFQPLDMLTVPRSPGSASSGGYKKPDDGQRIRRRQSWHLSPSYSSLGISRRRIGGATLDVISVKALEDRHYNFFPLSCLLRNIRATGHQEAVGLVVSLFLLVDLTLSLLMLLQFYSVGIEAVLIIVLVLPLAALLPTAAGLNALFSSEARKSTGLARVYALWNVTSIVNVLVALVIGFIHYSLEVGPGYNKAPAGQSNTEEGSWWFLPTLLLLTKHLQARMIDMYISNLEIHDRSLYASDPMKFWDP</sequence>
<feature type="chain" id="PRO_5043157886" description="DUF8003 domain-containing protein" evidence="3">
    <location>
        <begin position="27"/>
        <end position="1471"/>
    </location>
</feature>
<keyword evidence="2" id="KW-0472">Membrane</keyword>
<feature type="domain" description="DUF8003" evidence="4">
    <location>
        <begin position="819"/>
        <end position="893"/>
    </location>
</feature>
<dbReference type="EnsemblPlants" id="Pp3c27_7260V3.2">
    <property type="protein sequence ID" value="Pp3c27_7260V3.2"/>
    <property type="gene ID" value="Pp3c27_7260"/>
</dbReference>
<dbReference type="STRING" id="3218.A0A2K1IB04"/>
<dbReference type="Pfam" id="PF26010">
    <property type="entry name" value="DUF8003"/>
    <property type="match status" value="1"/>
</dbReference>
<feature type="compositionally biased region" description="Gly residues" evidence="1">
    <location>
        <begin position="192"/>
        <end position="201"/>
    </location>
</feature>
<dbReference type="EMBL" id="ABEU02000027">
    <property type="protein sequence ID" value="PNR26461.1"/>
    <property type="molecule type" value="Genomic_DNA"/>
</dbReference>
<keyword evidence="3" id="KW-0732">Signal</keyword>
<feature type="region of interest" description="Disordered" evidence="1">
    <location>
        <begin position="173"/>
        <end position="216"/>
    </location>
</feature>
<evidence type="ECO:0000313" key="5">
    <source>
        <dbReference type="EMBL" id="PNR26461.1"/>
    </source>
</evidence>
<evidence type="ECO:0000313" key="6">
    <source>
        <dbReference type="EnsemblPlants" id="Pp3c27_7260V3.1"/>
    </source>
</evidence>
<keyword evidence="2" id="KW-0812">Transmembrane</keyword>
<feature type="transmembrane region" description="Helical" evidence="2">
    <location>
        <begin position="1345"/>
        <end position="1370"/>
    </location>
</feature>
<dbReference type="PANTHER" id="PTHR31513">
    <property type="entry name" value="EPHRIN TYPE-B RECEPTOR"/>
    <property type="match status" value="1"/>
</dbReference>
<evidence type="ECO:0000256" key="2">
    <source>
        <dbReference type="SAM" id="Phobius"/>
    </source>
</evidence>
<feature type="compositionally biased region" description="Gly residues" evidence="1">
    <location>
        <begin position="637"/>
        <end position="655"/>
    </location>
</feature>
<feature type="region of interest" description="Disordered" evidence="1">
    <location>
        <begin position="626"/>
        <end position="655"/>
    </location>
</feature>
<dbReference type="Gramene" id="Pp3c27_7260V3.1">
    <property type="protein sequence ID" value="Pp3c27_7260V3.1"/>
    <property type="gene ID" value="Pp3c27_7260"/>
</dbReference>
<accession>A0A2K1IB04</accession>
<dbReference type="GeneID" id="112278366"/>
<reference evidence="5 7" key="1">
    <citation type="journal article" date="2008" name="Science">
        <title>The Physcomitrella genome reveals evolutionary insights into the conquest of land by plants.</title>
        <authorList>
            <person name="Rensing S."/>
            <person name="Lang D."/>
            <person name="Zimmer A."/>
            <person name="Terry A."/>
            <person name="Salamov A."/>
            <person name="Shapiro H."/>
            <person name="Nishiyama T."/>
            <person name="Perroud P.-F."/>
            <person name="Lindquist E."/>
            <person name="Kamisugi Y."/>
            <person name="Tanahashi T."/>
            <person name="Sakakibara K."/>
            <person name="Fujita T."/>
            <person name="Oishi K."/>
            <person name="Shin-I T."/>
            <person name="Kuroki Y."/>
            <person name="Toyoda A."/>
            <person name="Suzuki Y."/>
            <person name="Hashimoto A."/>
            <person name="Yamaguchi K."/>
            <person name="Sugano A."/>
            <person name="Kohara Y."/>
            <person name="Fujiyama A."/>
            <person name="Anterola A."/>
            <person name="Aoki S."/>
            <person name="Ashton N."/>
            <person name="Barbazuk W.B."/>
            <person name="Barker E."/>
            <person name="Bennetzen J."/>
            <person name="Bezanilla M."/>
            <person name="Blankenship R."/>
            <person name="Cho S.H."/>
            <person name="Dutcher S."/>
            <person name="Estelle M."/>
            <person name="Fawcett J.A."/>
            <person name="Gundlach H."/>
            <person name="Hanada K."/>
            <person name="Heyl A."/>
            <person name="Hicks K.A."/>
            <person name="Hugh J."/>
            <person name="Lohr M."/>
            <person name="Mayer K."/>
            <person name="Melkozernov A."/>
            <person name="Murata T."/>
            <person name="Nelson D."/>
            <person name="Pils B."/>
            <person name="Prigge M."/>
            <person name="Reiss B."/>
            <person name="Renner T."/>
            <person name="Rombauts S."/>
            <person name="Rushton P."/>
            <person name="Sanderfoot A."/>
            <person name="Schween G."/>
            <person name="Shiu S.-H."/>
            <person name="Stueber K."/>
            <person name="Theodoulou F.L."/>
            <person name="Tu H."/>
            <person name="Van de Peer Y."/>
            <person name="Verrier P.J."/>
            <person name="Waters E."/>
            <person name="Wood A."/>
            <person name="Yang L."/>
            <person name="Cove D."/>
            <person name="Cuming A."/>
            <person name="Hasebe M."/>
            <person name="Lucas S."/>
            <person name="Mishler D.B."/>
            <person name="Reski R."/>
            <person name="Grigoriev I."/>
            <person name="Quatrano R.S."/>
            <person name="Boore J.L."/>
        </authorList>
    </citation>
    <scope>NUCLEOTIDE SEQUENCE [LARGE SCALE GENOMIC DNA]</scope>
    <source>
        <strain evidence="6 7">cv. Gransden 2004</strain>
    </source>
</reference>
<dbReference type="OMA" id="HMNIQSW"/>
<dbReference type="RefSeq" id="XP_024367485.1">
    <property type="nucleotide sequence ID" value="XM_024511717.2"/>
</dbReference>
<dbReference type="PaxDb" id="3218-PP1S164_9V6.1"/>
<keyword evidence="2" id="KW-1133">Transmembrane helix</keyword>
<dbReference type="Gramene" id="Pp3c27_7260V3.2">
    <property type="protein sequence ID" value="Pp3c27_7260V3.2"/>
    <property type="gene ID" value="Pp3c27_7260"/>
</dbReference>
<dbReference type="FunCoup" id="A0A2K1IB04">
    <property type="interactions" value="980"/>
</dbReference>
<gene>
    <name evidence="6" type="primary">LOC112278366</name>
    <name evidence="5" type="ORF">PHYPA_031036</name>
</gene>
<feature type="signal peptide" evidence="3">
    <location>
        <begin position="1"/>
        <end position="26"/>
    </location>
</feature>
<evidence type="ECO:0000259" key="4">
    <source>
        <dbReference type="Pfam" id="PF26010"/>
    </source>
</evidence>
<dbReference type="InterPro" id="IPR058316">
    <property type="entry name" value="DUF8003"/>
</dbReference>